<dbReference type="EC" id="3.4.19.12" evidence="1"/>
<keyword evidence="2" id="KW-1185">Reference proteome</keyword>
<comment type="caution">
    <text evidence="1">The sequence shown here is derived from an EMBL/GenBank/DDBJ whole genome shotgun (WGS) entry which is preliminary data.</text>
</comment>
<evidence type="ECO:0000313" key="2">
    <source>
        <dbReference type="Proteomes" id="UP000827976"/>
    </source>
</evidence>
<dbReference type="Proteomes" id="UP000827976">
    <property type="component" value="Chromosome 7"/>
</dbReference>
<proteinExistence type="predicted"/>
<sequence length="308" mass="35778">MGNSRSNLKRSAVQPEKKMKEPNKSLQTPPKISNFNFVWKIQKFSLLPSDKGFKCESGDFYAFDSWWKLQLVKEGNQYLGLHLCMQCSPSYFKFLDFNVKFKLSVLDQMGENHWTVEANNAVLSIWKKWGFSKFIELEELYGVDNCYVMDDTCVFELEIFSFTPIMKKIETLAVQVYEPQTHKWIIPNFSELPKMGPVTESFTMFDFLWKLELYPNGRSESHRNVSLSLFYESSKPHPSAEFTLSIIDQIKGEHKKMTASAVFRLMGQNWAFPNFLALKDLHEPSKGYIVNDTCQVEVEIKILGFVDS</sequence>
<accession>A0ACB7VP54</accession>
<evidence type="ECO:0000313" key="1">
    <source>
        <dbReference type="EMBL" id="KAH7676324.1"/>
    </source>
</evidence>
<dbReference type="EMBL" id="CM037017">
    <property type="protein sequence ID" value="KAH7676324.1"/>
    <property type="molecule type" value="Genomic_DNA"/>
</dbReference>
<name>A0ACB7VP54_DIOAL</name>
<organism evidence="1 2">
    <name type="scientific">Dioscorea alata</name>
    <name type="common">Purple yam</name>
    <dbReference type="NCBI Taxonomy" id="55571"/>
    <lineage>
        <taxon>Eukaryota</taxon>
        <taxon>Viridiplantae</taxon>
        <taxon>Streptophyta</taxon>
        <taxon>Embryophyta</taxon>
        <taxon>Tracheophyta</taxon>
        <taxon>Spermatophyta</taxon>
        <taxon>Magnoliopsida</taxon>
        <taxon>Liliopsida</taxon>
        <taxon>Dioscoreales</taxon>
        <taxon>Dioscoreaceae</taxon>
        <taxon>Dioscorea</taxon>
    </lineage>
</organism>
<reference evidence="2" key="1">
    <citation type="journal article" date="2022" name="Nat. Commun.">
        <title>Chromosome evolution and the genetic basis of agronomically important traits in greater yam.</title>
        <authorList>
            <person name="Bredeson J.V."/>
            <person name="Lyons J.B."/>
            <person name="Oniyinde I.O."/>
            <person name="Okereke N.R."/>
            <person name="Kolade O."/>
            <person name="Nnabue I."/>
            <person name="Nwadili C.O."/>
            <person name="Hribova E."/>
            <person name="Parker M."/>
            <person name="Nwogha J."/>
            <person name="Shu S."/>
            <person name="Carlson J."/>
            <person name="Kariba R."/>
            <person name="Muthemba S."/>
            <person name="Knop K."/>
            <person name="Barton G.J."/>
            <person name="Sherwood A.V."/>
            <person name="Lopez-Montes A."/>
            <person name="Asiedu R."/>
            <person name="Jamnadass R."/>
            <person name="Muchugi A."/>
            <person name="Goodstein D."/>
            <person name="Egesi C.N."/>
            <person name="Featherston J."/>
            <person name="Asfaw A."/>
            <person name="Simpson G.G."/>
            <person name="Dolezel J."/>
            <person name="Hendre P.S."/>
            <person name="Van Deynze A."/>
            <person name="Kumar P.L."/>
            <person name="Obidiegwu J.E."/>
            <person name="Bhattacharjee R."/>
            <person name="Rokhsar D.S."/>
        </authorList>
    </citation>
    <scope>NUCLEOTIDE SEQUENCE [LARGE SCALE GENOMIC DNA]</scope>
    <source>
        <strain evidence="2">cv. TDa95/00328</strain>
    </source>
</reference>
<protein>
    <submittedName>
        <fullName evidence="1">Ubiquitinyl hydrolase 1 protein</fullName>
        <ecNumber evidence="1">3.4.19.12</ecNumber>
    </submittedName>
</protein>
<keyword evidence="1" id="KW-0378">Hydrolase</keyword>
<gene>
    <name evidence="1" type="ORF">IHE45_07G007400</name>
</gene>